<organism evidence="1 2">
    <name type="scientific">Odoribacter laneus YIT 12061</name>
    <dbReference type="NCBI Taxonomy" id="742817"/>
    <lineage>
        <taxon>Bacteria</taxon>
        <taxon>Pseudomonadati</taxon>
        <taxon>Bacteroidota</taxon>
        <taxon>Bacteroidia</taxon>
        <taxon>Bacteroidales</taxon>
        <taxon>Odoribacteraceae</taxon>
        <taxon>Odoribacter</taxon>
    </lineage>
</organism>
<dbReference type="Pfam" id="PF00300">
    <property type="entry name" value="His_Phos_1"/>
    <property type="match status" value="1"/>
</dbReference>
<dbReference type="SUPFAM" id="SSF53254">
    <property type="entry name" value="Phosphoglycerate mutase-like"/>
    <property type="match status" value="1"/>
</dbReference>
<dbReference type="SMART" id="SM00855">
    <property type="entry name" value="PGAM"/>
    <property type="match status" value="1"/>
</dbReference>
<dbReference type="RefSeq" id="WP_009137866.1">
    <property type="nucleotide sequence ID" value="NZ_JH594597.1"/>
</dbReference>
<dbReference type="EMBL" id="ADMC01000028">
    <property type="protein sequence ID" value="EHP45750.1"/>
    <property type="molecule type" value="Genomic_DNA"/>
</dbReference>
<dbReference type="STRING" id="742817.HMPREF9449_02722"/>
<comment type="caution">
    <text evidence="1">The sequence shown here is derived from an EMBL/GenBank/DDBJ whole genome shotgun (WGS) entry which is preliminary data.</text>
</comment>
<sequence length="175" mass="20118">MQVTLIRHTSVAVETGTIYGFTDVNVANSFPTEAREVAQNLAQEQFDAVYSSPMSRCTKLSAYCGYPHPILDERLKELNFGNWEMQNWATLQDPLLQEWYSNWIHIPAGGGESFMNQYQRVRRFLDELRQKPFRHVCLFVHSGTIRCAHIYAGMISFTEAFSKDIPYGGRSDIQI</sequence>
<dbReference type="AlphaFoldDB" id="H1DKD6"/>
<name>H1DKD6_9BACT</name>
<accession>H1DKD6</accession>
<evidence type="ECO:0000313" key="1">
    <source>
        <dbReference type="EMBL" id="EHP45750.1"/>
    </source>
</evidence>
<dbReference type="GeneID" id="98070252"/>
<dbReference type="Proteomes" id="UP000004892">
    <property type="component" value="Unassembled WGS sequence"/>
</dbReference>
<dbReference type="InterPro" id="IPR029033">
    <property type="entry name" value="His_PPase_superfam"/>
</dbReference>
<protein>
    <submittedName>
        <fullName evidence="1">Alpha-ribazole phosphatase</fullName>
    </submittedName>
</protein>
<dbReference type="HOGENOM" id="CLU_033323_8_3_10"/>
<proteinExistence type="predicted"/>
<evidence type="ECO:0000313" key="2">
    <source>
        <dbReference type="Proteomes" id="UP000004892"/>
    </source>
</evidence>
<dbReference type="CDD" id="cd07067">
    <property type="entry name" value="HP_PGM_like"/>
    <property type="match status" value="1"/>
</dbReference>
<reference evidence="1 2" key="1">
    <citation type="submission" date="2012-01" db="EMBL/GenBank/DDBJ databases">
        <title>The Genome Sequence of Odoribacter laneus YIT 12061.</title>
        <authorList>
            <consortium name="The Broad Institute Genome Sequencing Platform"/>
            <person name="Earl A."/>
            <person name="Ward D."/>
            <person name="Feldgarden M."/>
            <person name="Gevers D."/>
            <person name="Morotomi M."/>
            <person name="Young S.K."/>
            <person name="Zeng Q."/>
            <person name="Gargeya S."/>
            <person name="Fitzgerald M."/>
            <person name="Haas B."/>
            <person name="Abouelleil A."/>
            <person name="Alvarado L."/>
            <person name="Arachchi H.M."/>
            <person name="Berlin A."/>
            <person name="Chapman S.B."/>
            <person name="Gearin G."/>
            <person name="Goldberg J."/>
            <person name="Griggs A."/>
            <person name="Gujja S."/>
            <person name="Hansen M."/>
            <person name="Heiman D."/>
            <person name="Howarth C."/>
            <person name="Larimer J."/>
            <person name="Lui A."/>
            <person name="MacDonald P.J.P."/>
            <person name="McCowen C."/>
            <person name="Montmayeur A."/>
            <person name="Murphy C."/>
            <person name="Neiman D."/>
            <person name="Pearson M."/>
            <person name="Priest M."/>
            <person name="Roberts A."/>
            <person name="Saif S."/>
            <person name="Shea T."/>
            <person name="Sisk P."/>
            <person name="Stolte C."/>
            <person name="Sykes S."/>
            <person name="Wortman J."/>
            <person name="Nusbaum C."/>
            <person name="Birren B."/>
        </authorList>
    </citation>
    <scope>NUCLEOTIDE SEQUENCE [LARGE SCALE GENOMIC DNA]</scope>
    <source>
        <strain evidence="1 2">YIT 12061</strain>
    </source>
</reference>
<dbReference type="Gene3D" id="3.40.50.1240">
    <property type="entry name" value="Phosphoglycerate mutase-like"/>
    <property type="match status" value="1"/>
</dbReference>
<keyword evidence="2" id="KW-1185">Reference proteome</keyword>
<dbReference type="PATRIC" id="fig|742817.3.peg.2915"/>
<dbReference type="eggNOG" id="COG0406">
    <property type="taxonomic scope" value="Bacteria"/>
</dbReference>
<dbReference type="InterPro" id="IPR013078">
    <property type="entry name" value="His_Pase_superF_clade-1"/>
</dbReference>
<gene>
    <name evidence="1" type="ORF">HMPREF9449_02722</name>
</gene>